<dbReference type="CDD" id="cd05911">
    <property type="entry name" value="Firefly_Luc_like"/>
    <property type="match status" value="1"/>
</dbReference>
<dbReference type="Proteomes" id="UP000243515">
    <property type="component" value="Unassembled WGS sequence"/>
</dbReference>
<dbReference type="InterPro" id="IPR025110">
    <property type="entry name" value="AMP-bd_C"/>
</dbReference>
<feature type="domain" description="AMP-dependent synthetase/ligase" evidence="2">
    <location>
        <begin position="29"/>
        <end position="389"/>
    </location>
</feature>
<comment type="similarity">
    <text evidence="1">Belongs to the ATP-dependent AMP-binding enzyme family.</text>
</comment>
<evidence type="ECO:0008006" key="6">
    <source>
        <dbReference type="Google" id="ProtNLM"/>
    </source>
</evidence>
<dbReference type="PANTHER" id="PTHR24096:SF265">
    <property type="entry name" value="ENZYME, PUTATIVE (AFU_ORTHOLOGUE AFUA_5G14270)-RELATED"/>
    <property type="match status" value="1"/>
</dbReference>
<evidence type="ECO:0000259" key="2">
    <source>
        <dbReference type="Pfam" id="PF00501"/>
    </source>
</evidence>
<dbReference type="FunFam" id="3.30.300.30:FF:000007">
    <property type="entry name" value="4-coumarate--CoA ligase 2"/>
    <property type="match status" value="1"/>
</dbReference>
<dbReference type="Pfam" id="PF13193">
    <property type="entry name" value="AMP-binding_C"/>
    <property type="match status" value="1"/>
</dbReference>
<dbReference type="PANTHER" id="PTHR24096">
    <property type="entry name" value="LONG-CHAIN-FATTY-ACID--COA LIGASE"/>
    <property type="match status" value="1"/>
</dbReference>
<gene>
    <name evidence="4" type="ORF">Egran_06746</name>
</gene>
<dbReference type="InterPro" id="IPR042099">
    <property type="entry name" value="ANL_N_sf"/>
</dbReference>
<reference evidence="4 5" key="1">
    <citation type="journal article" date="2015" name="Environ. Microbiol.">
        <title>Metagenome sequence of Elaphomyces granulatus from sporocarp tissue reveals Ascomycota ectomycorrhizal fingerprints of genome expansion and a Proteobacteria-rich microbiome.</title>
        <authorList>
            <person name="Quandt C.A."/>
            <person name="Kohler A."/>
            <person name="Hesse C.N."/>
            <person name="Sharpton T.J."/>
            <person name="Martin F."/>
            <person name="Spatafora J.W."/>
        </authorList>
    </citation>
    <scope>NUCLEOTIDE SEQUENCE [LARGE SCALE GENOMIC DNA]</scope>
    <source>
        <strain evidence="4 5">OSC145934</strain>
    </source>
</reference>
<dbReference type="Gene3D" id="3.40.50.12780">
    <property type="entry name" value="N-terminal domain of ligase-like"/>
    <property type="match status" value="1"/>
</dbReference>
<sequence>MIFKPELRVAIPTKDVLSYTFDNPRYDQNLPVFVDTNDPNRSISFKQAHRTVRQLIAGFRAKGLEKGDCVSIHSFNDIYYPILVLGIIGAGGVYTGTNPAYTSFELQHHLKTAKTRFIISEPEVLGPVLVAIREANIPPGNIWIFDVLGQQLPPGIPSWKELLTHGEEDWLRFDNLKTAQETTAARLFSSGTTGLPKAVVISHRNLVAEHELVFEVNQRPYRTTRVVAIPLFHAASVPSVTVSTLKRGHAVYMMRRFSLGQFLESTERFNCTDLTLVPPIALAIITSPLSKKRPYLKRTKSAISGAAPLSKDVQAKLRSLLGEEAPFTQLWGMTETCCVAIMFKYPEHDDTEYSLIPPRLIDDHGNNISAYGVPGELCIRGPIVTTGYFENPAANAQAFDSDGWFKTGDICYCDETTHKWYIVDRKKELIKVRGFQVSPSELEAVLLSHPQIIDTAVIGIKFPGSREELPRAYVVRKPGNDGRNLTEDEVKQFLLGRLAKYKALEGGVQFIDAIPKNASGKILKRVLQEQANEDIESGAIKPKL</sequence>
<dbReference type="InterPro" id="IPR000873">
    <property type="entry name" value="AMP-dep_synth/lig_dom"/>
</dbReference>
<dbReference type="GO" id="GO:0019748">
    <property type="term" value="P:secondary metabolic process"/>
    <property type="evidence" value="ECO:0007669"/>
    <property type="project" value="TreeGrafter"/>
</dbReference>
<keyword evidence="5" id="KW-1185">Reference proteome</keyword>
<organism evidence="4 5">
    <name type="scientific">Elaphomyces granulatus</name>
    <dbReference type="NCBI Taxonomy" id="519963"/>
    <lineage>
        <taxon>Eukaryota</taxon>
        <taxon>Fungi</taxon>
        <taxon>Dikarya</taxon>
        <taxon>Ascomycota</taxon>
        <taxon>Pezizomycotina</taxon>
        <taxon>Eurotiomycetes</taxon>
        <taxon>Eurotiomycetidae</taxon>
        <taxon>Eurotiales</taxon>
        <taxon>Elaphomycetaceae</taxon>
        <taxon>Elaphomyces</taxon>
    </lineage>
</organism>
<dbReference type="SUPFAM" id="SSF56801">
    <property type="entry name" value="Acetyl-CoA synthetase-like"/>
    <property type="match status" value="1"/>
</dbReference>
<dbReference type="Pfam" id="PF00501">
    <property type="entry name" value="AMP-binding"/>
    <property type="match status" value="1"/>
</dbReference>
<accession>A0A232LMV9</accession>
<name>A0A232LMV9_9EURO</name>
<evidence type="ECO:0000256" key="1">
    <source>
        <dbReference type="ARBA" id="ARBA00006432"/>
    </source>
</evidence>
<evidence type="ECO:0000313" key="4">
    <source>
        <dbReference type="EMBL" id="OXV05486.1"/>
    </source>
</evidence>
<feature type="domain" description="AMP-binding enzyme C-terminal" evidence="3">
    <location>
        <begin position="441"/>
        <end position="521"/>
    </location>
</feature>
<evidence type="ECO:0000259" key="3">
    <source>
        <dbReference type="Pfam" id="PF13193"/>
    </source>
</evidence>
<dbReference type="EMBL" id="NPHW01006904">
    <property type="protein sequence ID" value="OXV05486.1"/>
    <property type="molecule type" value="Genomic_DNA"/>
</dbReference>
<evidence type="ECO:0000313" key="5">
    <source>
        <dbReference type="Proteomes" id="UP000243515"/>
    </source>
</evidence>
<dbReference type="OrthoDB" id="6509636at2759"/>
<comment type="caution">
    <text evidence="4">The sequence shown here is derived from an EMBL/GenBank/DDBJ whole genome shotgun (WGS) entry which is preliminary data.</text>
</comment>
<protein>
    <recommendedName>
        <fullName evidence="6">AMP-dependent synthetase/ligase domain-containing protein</fullName>
    </recommendedName>
</protein>
<dbReference type="Gene3D" id="3.30.300.30">
    <property type="match status" value="1"/>
</dbReference>
<proteinExistence type="inferred from homology"/>
<dbReference type="InterPro" id="IPR045851">
    <property type="entry name" value="AMP-bd_C_sf"/>
</dbReference>
<dbReference type="AlphaFoldDB" id="A0A232LMV9"/>
<dbReference type="GO" id="GO:0016405">
    <property type="term" value="F:CoA-ligase activity"/>
    <property type="evidence" value="ECO:0007669"/>
    <property type="project" value="TreeGrafter"/>
</dbReference>